<reference evidence="3" key="1">
    <citation type="journal article" date="2011" name="MBio">
        <title>Novel metabolic attributes of the genus Cyanothece, comprising a group of unicellular nitrogen-fixing Cyanobacteria.</title>
        <authorList>
            <person name="Bandyopadhyay A."/>
            <person name="Elvitigala T."/>
            <person name="Welsh E."/>
            <person name="Stockel J."/>
            <person name="Liberton M."/>
            <person name="Min H."/>
            <person name="Sherman L.A."/>
            <person name="Pakrasi H.B."/>
        </authorList>
    </citation>
    <scope>NUCLEOTIDE SEQUENCE [LARGE SCALE GENOMIC DNA]</scope>
    <source>
        <strain evidence="3">PCC 7822</strain>
    </source>
</reference>
<dbReference type="Proteomes" id="UP000008206">
    <property type="component" value="Chromosome"/>
</dbReference>
<dbReference type="AlphaFoldDB" id="E0UIV1"/>
<proteinExistence type="inferred from homology"/>
<evidence type="ECO:0000313" key="2">
    <source>
        <dbReference type="EMBL" id="ADN13410.1"/>
    </source>
</evidence>
<dbReference type="SUPFAM" id="SSF54913">
    <property type="entry name" value="GlnB-like"/>
    <property type="match status" value="1"/>
</dbReference>
<name>E0UIV1_GLOV7</name>
<dbReference type="EMBL" id="CP002198">
    <property type="protein sequence ID" value="ADN13410.1"/>
    <property type="molecule type" value="Genomic_DNA"/>
</dbReference>
<evidence type="ECO:0000256" key="1">
    <source>
        <dbReference type="ARBA" id="ARBA00010169"/>
    </source>
</evidence>
<dbReference type="HOGENOM" id="CLU_098807_3_1_3"/>
<dbReference type="KEGG" id="cyj:Cyan7822_1412"/>
<dbReference type="PANTHER" id="PTHR23419:SF8">
    <property type="entry name" value="FI09726P"/>
    <property type="match status" value="1"/>
</dbReference>
<evidence type="ECO:0000313" key="3">
    <source>
        <dbReference type="Proteomes" id="UP000008206"/>
    </source>
</evidence>
<dbReference type="InterPro" id="IPR004323">
    <property type="entry name" value="Ion_tolerance_CutA"/>
</dbReference>
<gene>
    <name evidence="2" type="ordered locus">Cyan7822_1412</name>
</gene>
<keyword evidence="3" id="KW-1185">Reference proteome</keyword>
<dbReference type="Gene3D" id="3.30.70.120">
    <property type="match status" value="1"/>
</dbReference>
<dbReference type="eggNOG" id="COG1324">
    <property type="taxonomic scope" value="Bacteria"/>
</dbReference>
<dbReference type="GO" id="GO:0005507">
    <property type="term" value="F:copper ion binding"/>
    <property type="evidence" value="ECO:0007669"/>
    <property type="project" value="TreeGrafter"/>
</dbReference>
<dbReference type="STRING" id="497965.Cyan7822_1412"/>
<organism evidence="2 3">
    <name type="scientific">Gloeothece verrucosa (strain PCC 7822)</name>
    <name type="common">Cyanothece sp. (strain PCC 7822)</name>
    <dbReference type="NCBI Taxonomy" id="497965"/>
    <lineage>
        <taxon>Bacteria</taxon>
        <taxon>Bacillati</taxon>
        <taxon>Cyanobacteriota</taxon>
        <taxon>Cyanophyceae</taxon>
        <taxon>Oscillatoriophycideae</taxon>
        <taxon>Chroococcales</taxon>
        <taxon>Aphanothecaceae</taxon>
        <taxon>Gloeothece</taxon>
        <taxon>Gloeothece verrucosa</taxon>
    </lineage>
</organism>
<dbReference type="GO" id="GO:0010038">
    <property type="term" value="P:response to metal ion"/>
    <property type="evidence" value="ECO:0007669"/>
    <property type="project" value="InterPro"/>
</dbReference>
<comment type="similarity">
    <text evidence="1">Belongs to the CutA family.</text>
</comment>
<dbReference type="InterPro" id="IPR015867">
    <property type="entry name" value="N-reg_PII/ATP_PRibTrfase_C"/>
</dbReference>
<sequence length="111" mass="13038">MKLYYVTLNTTEEARQIGRILIEKKLAVCVNWFPISCSYRWQGEIIEEPEVVLIIKTRSGYRSLIEKIIQKNISYTNFIAEISPSYVNQSFLDWLNLEVPLFPHQEVKIDA</sequence>
<dbReference type="RefSeq" id="WP_013321517.1">
    <property type="nucleotide sequence ID" value="NC_014501.1"/>
</dbReference>
<accession>E0UIV1</accession>
<dbReference type="InterPro" id="IPR011322">
    <property type="entry name" value="N-reg_PII-like_a/b"/>
</dbReference>
<protein>
    <submittedName>
        <fullName evidence="2">CutA1 divalent ion tolerance protein</fullName>
    </submittedName>
</protein>
<dbReference type="Pfam" id="PF03091">
    <property type="entry name" value="CutA1"/>
    <property type="match status" value="1"/>
</dbReference>
<dbReference type="PANTHER" id="PTHR23419">
    <property type="entry name" value="DIVALENT CATION TOLERANCE CUTA-RELATED"/>
    <property type="match status" value="1"/>
</dbReference>
<dbReference type="OrthoDB" id="37622at2"/>